<evidence type="ECO:0000256" key="8">
    <source>
        <dbReference type="ARBA" id="ARBA00023134"/>
    </source>
</evidence>
<evidence type="ECO:0000256" key="2">
    <source>
        <dbReference type="ARBA" id="ARBA00022485"/>
    </source>
</evidence>
<keyword evidence="7 12" id="KW-0411">Iron-sulfur</keyword>
<keyword evidence="3 12" id="KW-0949">S-adenosyl-L-methionine</keyword>
<keyword evidence="15" id="KW-1185">Reference proteome</keyword>
<dbReference type="InterPro" id="IPR050105">
    <property type="entry name" value="MoCo_biosynth_MoaA/MoaC"/>
</dbReference>
<dbReference type="InterPro" id="IPR013483">
    <property type="entry name" value="MoaA"/>
</dbReference>
<keyword evidence="5 12" id="KW-0547">Nucleotide-binding</keyword>
<dbReference type="SFLD" id="SFLDG01383">
    <property type="entry name" value="cyclic_pyranopterin_phosphate"/>
    <property type="match status" value="1"/>
</dbReference>
<feature type="binding site" evidence="12">
    <location>
        <position position="256"/>
    </location>
    <ligand>
        <name>[4Fe-4S] cluster</name>
        <dbReference type="ChEBI" id="CHEBI:49883"/>
        <label>2</label>
        <note>4Fe-4S-substrate</note>
    </ligand>
</feature>
<feature type="binding site" evidence="12">
    <location>
        <position position="30"/>
    </location>
    <ligand>
        <name>[4Fe-4S] cluster</name>
        <dbReference type="ChEBI" id="CHEBI:49883"/>
        <label>1</label>
        <note>4Fe-4S-S-AdoMet</note>
    </ligand>
</feature>
<comment type="function">
    <text evidence="12">Catalyzes the cyclization of GTP to (8S)-3',8-cyclo-7,8-dihydroguanosine 5'-triphosphate.</text>
</comment>
<dbReference type="PANTHER" id="PTHR22960:SF0">
    <property type="entry name" value="MOLYBDENUM COFACTOR BIOSYNTHESIS PROTEIN 1"/>
    <property type="match status" value="1"/>
</dbReference>
<dbReference type="Proteomes" id="UP000471298">
    <property type="component" value="Unassembled WGS sequence"/>
</dbReference>
<dbReference type="EC" id="4.1.99.22" evidence="1 12"/>
<dbReference type="Gene3D" id="3.20.20.70">
    <property type="entry name" value="Aldolase class I"/>
    <property type="match status" value="1"/>
</dbReference>
<dbReference type="SFLD" id="SFLDG01386">
    <property type="entry name" value="main_SPASM_domain-containing"/>
    <property type="match status" value="1"/>
</dbReference>
<comment type="similarity">
    <text evidence="12">Belongs to the radical SAM superfamily. MoaA family.</text>
</comment>
<dbReference type="GO" id="GO:0061798">
    <property type="term" value="F:GTP 3',8'-cyclase activity"/>
    <property type="evidence" value="ECO:0007669"/>
    <property type="project" value="UniProtKB-UniRule"/>
</dbReference>
<evidence type="ECO:0000256" key="1">
    <source>
        <dbReference type="ARBA" id="ARBA00012167"/>
    </source>
</evidence>
<dbReference type="GO" id="GO:1904047">
    <property type="term" value="F:S-adenosyl-L-methionine binding"/>
    <property type="evidence" value="ECO:0007669"/>
    <property type="project" value="UniProtKB-UniRule"/>
</dbReference>
<keyword evidence="8 12" id="KW-0342">GTP-binding</keyword>
<protein>
    <recommendedName>
        <fullName evidence="1 12">GTP 3',8-cyclase</fullName>
        <ecNumber evidence="1 12">4.1.99.22</ecNumber>
    </recommendedName>
    <alternativeName>
        <fullName evidence="12">Molybdenum cofactor biosynthesis protein A</fullName>
    </alternativeName>
</protein>
<dbReference type="Pfam" id="PF06463">
    <property type="entry name" value="Mob_synth_C"/>
    <property type="match status" value="1"/>
</dbReference>
<feature type="binding site" evidence="12">
    <location>
        <position position="69"/>
    </location>
    <ligand>
        <name>S-adenosyl-L-methionine</name>
        <dbReference type="ChEBI" id="CHEBI:59789"/>
    </ligand>
</feature>
<feature type="binding site" evidence="12">
    <location>
        <position position="120"/>
    </location>
    <ligand>
        <name>S-adenosyl-L-methionine</name>
        <dbReference type="ChEBI" id="CHEBI:59789"/>
    </ligand>
</feature>
<dbReference type="SFLD" id="SFLDS00029">
    <property type="entry name" value="Radical_SAM"/>
    <property type="match status" value="1"/>
</dbReference>
<dbReference type="NCBIfam" id="TIGR02666">
    <property type="entry name" value="moaA"/>
    <property type="match status" value="1"/>
</dbReference>
<feature type="domain" description="Radical SAM core" evidence="13">
    <location>
        <begin position="7"/>
        <end position="231"/>
    </location>
</feature>
<dbReference type="PANTHER" id="PTHR22960">
    <property type="entry name" value="MOLYBDOPTERIN COFACTOR SYNTHESIS PROTEIN A"/>
    <property type="match status" value="1"/>
</dbReference>
<feature type="binding site" evidence="12">
    <location>
        <position position="65"/>
    </location>
    <ligand>
        <name>GTP</name>
        <dbReference type="ChEBI" id="CHEBI:37565"/>
    </ligand>
</feature>
<evidence type="ECO:0000313" key="15">
    <source>
        <dbReference type="Proteomes" id="UP000471298"/>
    </source>
</evidence>
<dbReference type="HAMAP" id="MF_01225_B">
    <property type="entry name" value="MoaA_B"/>
    <property type="match status" value="1"/>
</dbReference>
<feature type="binding site" evidence="12">
    <location>
        <position position="16"/>
    </location>
    <ligand>
        <name>GTP</name>
        <dbReference type="ChEBI" id="CHEBI:37565"/>
    </ligand>
</feature>
<dbReference type="InterPro" id="IPR013785">
    <property type="entry name" value="Aldolase_TIM"/>
</dbReference>
<accession>A0A6N7EZC3</accession>
<dbReference type="InterPro" id="IPR040064">
    <property type="entry name" value="MoaA-like"/>
</dbReference>
<dbReference type="FunCoup" id="A0A6N7EZC3">
    <property type="interactions" value="370"/>
</dbReference>
<keyword evidence="9 12" id="KW-0501">Molybdenum cofactor biosynthesis</keyword>
<dbReference type="GO" id="GO:0005525">
    <property type="term" value="F:GTP binding"/>
    <property type="evidence" value="ECO:0007669"/>
    <property type="project" value="UniProtKB-UniRule"/>
</dbReference>
<comment type="caution">
    <text evidence="12">Lacks conserved residue(s) required for the propagation of feature annotation.</text>
</comment>
<feature type="binding site" evidence="12">
    <location>
        <position position="273"/>
    </location>
    <ligand>
        <name>[4Fe-4S] cluster</name>
        <dbReference type="ChEBI" id="CHEBI:49883"/>
        <label>2</label>
        <note>4Fe-4S-substrate</note>
    </ligand>
</feature>
<dbReference type="InParanoid" id="A0A6N7EZC3"/>
<comment type="pathway">
    <text evidence="12">Cofactor biosynthesis; molybdopterin biosynthesis.</text>
</comment>
<feature type="binding site" evidence="12">
    <location>
        <position position="27"/>
    </location>
    <ligand>
        <name>[4Fe-4S] cluster</name>
        <dbReference type="ChEBI" id="CHEBI:49883"/>
        <label>1</label>
        <note>4Fe-4S-S-AdoMet</note>
    </ligand>
</feature>
<keyword evidence="2 12" id="KW-0004">4Fe-4S</keyword>
<name>A0A6N7EZC3_9GAMM</name>
<feature type="binding site" evidence="12">
    <location>
        <position position="23"/>
    </location>
    <ligand>
        <name>[4Fe-4S] cluster</name>
        <dbReference type="ChEBI" id="CHEBI:49883"/>
        <label>1</label>
        <note>4Fe-4S-S-AdoMet</note>
    </ligand>
</feature>
<dbReference type="AlphaFoldDB" id="A0A6N7EZC3"/>
<comment type="subunit">
    <text evidence="12">Monomer and homodimer.</text>
</comment>
<feature type="binding site" evidence="12">
    <location>
        <position position="29"/>
    </location>
    <ligand>
        <name>S-adenosyl-L-methionine</name>
        <dbReference type="ChEBI" id="CHEBI:59789"/>
    </ligand>
</feature>
<dbReference type="GO" id="GO:0061799">
    <property type="term" value="F:cyclic pyranopterin monophosphate synthase activity"/>
    <property type="evidence" value="ECO:0007669"/>
    <property type="project" value="TreeGrafter"/>
</dbReference>
<comment type="cofactor">
    <cofactor evidence="12">
        <name>[4Fe-4S] cluster</name>
        <dbReference type="ChEBI" id="CHEBI:49883"/>
    </cofactor>
    <text evidence="12">Binds 2 [4Fe-4S] clusters. Binds 1 [4Fe-4S] cluster coordinated with 3 cysteines and an exchangeable S-adenosyl-L-methionine and 1 [4Fe-4S] cluster coordinated with 3 cysteines and the GTP-derived substrate.</text>
</comment>
<dbReference type="InterPro" id="IPR000385">
    <property type="entry name" value="MoaA_NifB_PqqE_Fe-S-bd_CS"/>
</dbReference>
<dbReference type="InterPro" id="IPR010505">
    <property type="entry name" value="MoaA_twitch"/>
</dbReference>
<feature type="binding site" evidence="12">
    <location>
        <position position="191"/>
    </location>
    <ligand>
        <name>S-adenosyl-L-methionine</name>
        <dbReference type="ChEBI" id="CHEBI:59789"/>
    </ligand>
</feature>
<dbReference type="GO" id="GO:0006777">
    <property type="term" value="P:Mo-molybdopterin cofactor biosynthetic process"/>
    <property type="evidence" value="ECO:0007669"/>
    <property type="project" value="UniProtKB-UniRule"/>
</dbReference>
<feature type="binding site" evidence="12">
    <location>
        <position position="96"/>
    </location>
    <ligand>
        <name>GTP</name>
        <dbReference type="ChEBI" id="CHEBI:37565"/>
    </ligand>
</feature>
<dbReference type="PROSITE" id="PS01305">
    <property type="entry name" value="MOAA_NIFB_PQQE"/>
    <property type="match status" value="1"/>
</dbReference>
<feature type="binding site" evidence="12">
    <location>
        <begin position="261"/>
        <end position="263"/>
    </location>
    <ligand>
        <name>GTP</name>
        <dbReference type="ChEBI" id="CHEBI:37565"/>
    </ligand>
</feature>
<dbReference type="GO" id="GO:0046872">
    <property type="term" value="F:metal ion binding"/>
    <property type="evidence" value="ECO:0007669"/>
    <property type="project" value="UniProtKB-KW"/>
</dbReference>
<evidence type="ECO:0000256" key="7">
    <source>
        <dbReference type="ARBA" id="ARBA00023014"/>
    </source>
</evidence>
<dbReference type="SFLD" id="SFLDG01067">
    <property type="entry name" value="SPASM/twitch_domain_containing"/>
    <property type="match status" value="1"/>
</dbReference>
<reference evidence="14 15" key="1">
    <citation type="submission" date="2019-10" db="EMBL/GenBank/DDBJ databases">
        <title>Cardiobacteriales fam. a chemoheterotrophic member of the order Cardiobacteriales, and proposal of Cardiobacteriales fam. nov.</title>
        <authorList>
            <person name="Wang C."/>
        </authorList>
    </citation>
    <scope>NUCLEOTIDE SEQUENCE [LARGE SCALE GENOMIC DNA]</scope>
    <source>
        <strain evidence="14 15">ML27</strain>
    </source>
</reference>
<comment type="catalytic activity">
    <reaction evidence="11 12">
        <text>GTP + AH2 + S-adenosyl-L-methionine = (8S)-3',8-cyclo-7,8-dihydroguanosine 5'-triphosphate + 5'-deoxyadenosine + L-methionine + A + H(+)</text>
        <dbReference type="Rhea" id="RHEA:49576"/>
        <dbReference type="ChEBI" id="CHEBI:13193"/>
        <dbReference type="ChEBI" id="CHEBI:15378"/>
        <dbReference type="ChEBI" id="CHEBI:17319"/>
        <dbReference type="ChEBI" id="CHEBI:17499"/>
        <dbReference type="ChEBI" id="CHEBI:37565"/>
        <dbReference type="ChEBI" id="CHEBI:57844"/>
        <dbReference type="ChEBI" id="CHEBI:59789"/>
        <dbReference type="ChEBI" id="CHEBI:131766"/>
        <dbReference type="EC" id="4.1.99.22"/>
    </reaction>
</comment>
<keyword evidence="4 12" id="KW-0479">Metal-binding</keyword>
<evidence type="ECO:0000256" key="12">
    <source>
        <dbReference type="HAMAP-Rule" id="MF_01225"/>
    </source>
</evidence>
<evidence type="ECO:0000313" key="14">
    <source>
        <dbReference type="EMBL" id="MPV86719.1"/>
    </source>
</evidence>
<dbReference type="InterPro" id="IPR006638">
    <property type="entry name" value="Elp3/MiaA/NifB-like_rSAM"/>
</dbReference>
<dbReference type="GO" id="GO:0051539">
    <property type="term" value="F:4 iron, 4 sulfur cluster binding"/>
    <property type="evidence" value="ECO:0007669"/>
    <property type="project" value="UniProtKB-UniRule"/>
</dbReference>
<dbReference type="CDD" id="cd01335">
    <property type="entry name" value="Radical_SAM"/>
    <property type="match status" value="1"/>
</dbReference>
<dbReference type="UniPathway" id="UPA00344"/>
<dbReference type="RefSeq" id="WP_407944982.1">
    <property type="nucleotide sequence ID" value="NZ_WHNW01000010.1"/>
</dbReference>
<evidence type="ECO:0000256" key="4">
    <source>
        <dbReference type="ARBA" id="ARBA00022723"/>
    </source>
</evidence>
<evidence type="ECO:0000256" key="10">
    <source>
        <dbReference type="ARBA" id="ARBA00023239"/>
    </source>
</evidence>
<dbReference type="EMBL" id="WHNW01000010">
    <property type="protein sequence ID" value="MPV86719.1"/>
    <property type="molecule type" value="Genomic_DNA"/>
</dbReference>
<dbReference type="PROSITE" id="PS51918">
    <property type="entry name" value="RADICAL_SAM"/>
    <property type="match status" value="1"/>
</dbReference>
<gene>
    <name evidence="12 14" type="primary">moaA</name>
    <name evidence="14" type="ORF">GCU85_08275</name>
</gene>
<evidence type="ECO:0000256" key="11">
    <source>
        <dbReference type="ARBA" id="ARBA00048697"/>
    </source>
</evidence>
<evidence type="ECO:0000256" key="9">
    <source>
        <dbReference type="ARBA" id="ARBA00023150"/>
    </source>
</evidence>
<proteinExistence type="inferred from homology"/>
<sequence length="329" mass="36781">MTMFIDAHGREITYLRISVTDRCDFRCVYCMSEDMTFMPRSQLLTLEEIARLAKIFAENGVRRFRLTGGEPLIRKNLVWLVNELSGYPNVQELAITTNGSRLSEQAAALKAAGITKLNISVDTLDVDKFKAITRIGHLPQVLSGILAAKAAGIGSIRLNSVIMRGQNDDQILPLIAFARQHALDIAFIEEMPLGDIAHNREKTFIASDEIRQTIHQRYPLTEALIKPHGGPARYWVYDDGTQGKVGFISPQSCNFCATCNRVRLTAEGRLLLCLGHEDSLDLRAFLRSGKSDYEIAQAIQQGLQKKPEKHEFTVQESPVVFRHMSHTGG</sequence>
<keyword evidence="6 12" id="KW-0408">Iron</keyword>
<dbReference type="SUPFAM" id="SSF102114">
    <property type="entry name" value="Radical SAM enzymes"/>
    <property type="match status" value="1"/>
</dbReference>
<dbReference type="InterPro" id="IPR058240">
    <property type="entry name" value="rSAM_sf"/>
</dbReference>
<organism evidence="14 15">
    <name type="scientific">Ostreibacterium oceani</name>
    <dbReference type="NCBI Taxonomy" id="2654998"/>
    <lineage>
        <taxon>Bacteria</taxon>
        <taxon>Pseudomonadati</taxon>
        <taxon>Pseudomonadota</taxon>
        <taxon>Gammaproteobacteria</taxon>
        <taxon>Cardiobacteriales</taxon>
        <taxon>Ostreibacteriaceae</taxon>
        <taxon>Ostreibacterium</taxon>
    </lineage>
</organism>
<dbReference type="CDD" id="cd21117">
    <property type="entry name" value="Twitch_MoaA"/>
    <property type="match status" value="1"/>
</dbReference>
<evidence type="ECO:0000256" key="6">
    <source>
        <dbReference type="ARBA" id="ARBA00023004"/>
    </source>
</evidence>
<evidence type="ECO:0000259" key="13">
    <source>
        <dbReference type="PROSITE" id="PS51918"/>
    </source>
</evidence>
<feature type="binding site" evidence="12">
    <location>
        <position position="259"/>
    </location>
    <ligand>
        <name>[4Fe-4S] cluster</name>
        <dbReference type="ChEBI" id="CHEBI:49883"/>
        <label>2</label>
        <note>4Fe-4S-substrate</note>
    </ligand>
</feature>
<evidence type="ECO:0000256" key="5">
    <source>
        <dbReference type="ARBA" id="ARBA00022741"/>
    </source>
</evidence>
<dbReference type="Pfam" id="PF04055">
    <property type="entry name" value="Radical_SAM"/>
    <property type="match status" value="1"/>
</dbReference>
<dbReference type="SMART" id="SM00729">
    <property type="entry name" value="Elp3"/>
    <property type="match status" value="1"/>
</dbReference>
<keyword evidence="10 12" id="KW-0456">Lyase</keyword>
<dbReference type="InterPro" id="IPR007197">
    <property type="entry name" value="rSAM"/>
</dbReference>
<comment type="caution">
    <text evidence="14">The sequence shown here is derived from an EMBL/GenBank/DDBJ whole genome shotgun (WGS) entry which is preliminary data.</text>
</comment>
<evidence type="ECO:0000256" key="3">
    <source>
        <dbReference type="ARBA" id="ARBA00022691"/>
    </source>
</evidence>